<dbReference type="Pfam" id="PF00990">
    <property type="entry name" value="GGDEF"/>
    <property type="match status" value="1"/>
</dbReference>
<dbReference type="InterPro" id="IPR000160">
    <property type="entry name" value="GGDEF_dom"/>
</dbReference>
<keyword evidence="5" id="KW-1185">Reference proteome</keyword>
<dbReference type="InterPro" id="IPR050469">
    <property type="entry name" value="Diguanylate_Cyclase"/>
</dbReference>
<dbReference type="Gene3D" id="3.30.70.270">
    <property type="match status" value="1"/>
</dbReference>
<name>A0ABV7HNK4_9GAMM</name>
<evidence type="ECO:0000313" key="4">
    <source>
        <dbReference type="EMBL" id="MFC3155342.1"/>
    </source>
</evidence>
<evidence type="ECO:0000259" key="3">
    <source>
        <dbReference type="PROSITE" id="PS50887"/>
    </source>
</evidence>
<dbReference type="InterPro" id="IPR029787">
    <property type="entry name" value="Nucleotide_cyclase"/>
</dbReference>
<dbReference type="Proteomes" id="UP001595548">
    <property type="component" value="Unassembled WGS sequence"/>
</dbReference>
<evidence type="ECO:0000256" key="1">
    <source>
        <dbReference type="ARBA" id="ARBA00012528"/>
    </source>
</evidence>
<comment type="catalytic activity">
    <reaction evidence="2">
        <text>2 GTP = 3',3'-c-di-GMP + 2 diphosphate</text>
        <dbReference type="Rhea" id="RHEA:24898"/>
        <dbReference type="ChEBI" id="CHEBI:33019"/>
        <dbReference type="ChEBI" id="CHEBI:37565"/>
        <dbReference type="ChEBI" id="CHEBI:58805"/>
        <dbReference type="EC" id="2.7.7.65"/>
    </reaction>
</comment>
<dbReference type="SUPFAM" id="SSF55073">
    <property type="entry name" value="Nucleotide cyclase"/>
    <property type="match status" value="1"/>
</dbReference>
<dbReference type="PANTHER" id="PTHR45138">
    <property type="entry name" value="REGULATORY COMPONENTS OF SENSORY TRANSDUCTION SYSTEM"/>
    <property type="match status" value="1"/>
</dbReference>
<dbReference type="SMART" id="SM00267">
    <property type="entry name" value="GGDEF"/>
    <property type="match status" value="1"/>
</dbReference>
<protein>
    <recommendedName>
        <fullName evidence="1">diguanylate cyclase</fullName>
        <ecNumber evidence="1">2.7.7.65</ecNumber>
    </recommendedName>
</protein>
<reference evidence="5" key="1">
    <citation type="journal article" date="2019" name="Int. J. Syst. Evol. Microbiol.">
        <title>The Global Catalogue of Microorganisms (GCM) 10K type strain sequencing project: providing services to taxonomists for standard genome sequencing and annotation.</title>
        <authorList>
            <consortium name="The Broad Institute Genomics Platform"/>
            <consortium name="The Broad Institute Genome Sequencing Center for Infectious Disease"/>
            <person name="Wu L."/>
            <person name="Ma J."/>
        </authorList>
    </citation>
    <scope>NUCLEOTIDE SEQUENCE [LARGE SCALE GENOMIC DNA]</scope>
    <source>
        <strain evidence="5">KCTC 52141</strain>
    </source>
</reference>
<dbReference type="PANTHER" id="PTHR45138:SF9">
    <property type="entry name" value="DIGUANYLATE CYCLASE DGCM-RELATED"/>
    <property type="match status" value="1"/>
</dbReference>
<dbReference type="EMBL" id="JBHRTL010000006">
    <property type="protein sequence ID" value="MFC3155342.1"/>
    <property type="molecule type" value="Genomic_DNA"/>
</dbReference>
<feature type="domain" description="GGDEF" evidence="3">
    <location>
        <begin position="168"/>
        <end position="301"/>
    </location>
</feature>
<dbReference type="InterPro" id="IPR043128">
    <property type="entry name" value="Rev_trsase/Diguanyl_cyclase"/>
</dbReference>
<gene>
    <name evidence="4" type="ORF">ACFOEB_09030</name>
</gene>
<dbReference type="CDD" id="cd01949">
    <property type="entry name" value="GGDEF"/>
    <property type="match status" value="1"/>
</dbReference>
<organism evidence="4 5">
    <name type="scientific">Gilvimarinus japonicus</name>
    <dbReference type="NCBI Taxonomy" id="1796469"/>
    <lineage>
        <taxon>Bacteria</taxon>
        <taxon>Pseudomonadati</taxon>
        <taxon>Pseudomonadota</taxon>
        <taxon>Gammaproteobacteria</taxon>
        <taxon>Cellvibrionales</taxon>
        <taxon>Cellvibrionaceae</taxon>
        <taxon>Gilvimarinus</taxon>
    </lineage>
</organism>
<comment type="caution">
    <text evidence="4">The sequence shown here is derived from an EMBL/GenBank/DDBJ whole genome shotgun (WGS) entry which is preliminary data.</text>
</comment>
<dbReference type="PROSITE" id="PS50887">
    <property type="entry name" value="GGDEF"/>
    <property type="match status" value="1"/>
</dbReference>
<evidence type="ECO:0000313" key="5">
    <source>
        <dbReference type="Proteomes" id="UP001595548"/>
    </source>
</evidence>
<accession>A0ABV7HNK4</accession>
<dbReference type="EC" id="2.7.7.65" evidence="1"/>
<dbReference type="NCBIfam" id="TIGR00254">
    <property type="entry name" value="GGDEF"/>
    <property type="match status" value="1"/>
</dbReference>
<sequence length="325" mass="35738">MRDLSLTGGVEALANGPSAGAATELLQLRNKLAHALQTSLDTDTLIGLFFNHSRALVTYNGLRFSTSPGDNHPIDFGRQATHQCHYTLRLPDHYLGEITFYRRRRFSDDEQQTLETLLASLAFPLRNAQQYQKALQLALIDPLTCVGNRAALDNALERERQLLMRKGEPFALILLDIDHFKDINDQHGHRRGDKVIRAVADTIDQVSRGTDMTFRYGGEEFALLLSGTGAAGALITAERLRRAIEALYIAHDDAIIRPTVSLGVSACFNANESAGCLIDRADLALYRAKATGRNRTSCEPPIPEVGLAMNTEVAATKLSPLNSRS</sequence>
<dbReference type="RefSeq" id="WP_382415996.1">
    <property type="nucleotide sequence ID" value="NZ_AP031500.1"/>
</dbReference>
<evidence type="ECO:0000256" key="2">
    <source>
        <dbReference type="ARBA" id="ARBA00034247"/>
    </source>
</evidence>
<proteinExistence type="predicted"/>